<evidence type="ECO:0000256" key="1">
    <source>
        <dbReference type="SAM" id="Phobius"/>
    </source>
</evidence>
<dbReference type="STRING" id="1120920.SAMN03080599_01814"/>
<keyword evidence="1" id="KW-0812">Transmembrane</keyword>
<proteinExistence type="predicted"/>
<dbReference type="EMBL" id="FMWL01000007">
    <property type="protein sequence ID" value="SCZ79511.1"/>
    <property type="molecule type" value="Genomic_DNA"/>
</dbReference>
<dbReference type="Pfam" id="PF07331">
    <property type="entry name" value="TctB"/>
    <property type="match status" value="1"/>
</dbReference>
<feature type="transmembrane region" description="Helical" evidence="1">
    <location>
        <begin position="36"/>
        <end position="54"/>
    </location>
</feature>
<feature type="transmembrane region" description="Helical" evidence="1">
    <location>
        <begin position="75"/>
        <end position="92"/>
    </location>
</feature>
<accession>A0A1G5S199</accession>
<dbReference type="InterPro" id="IPR009936">
    <property type="entry name" value="DUF1468"/>
</dbReference>
<evidence type="ECO:0000313" key="3">
    <source>
        <dbReference type="EMBL" id="SCZ79511.1"/>
    </source>
</evidence>
<name>A0A1G5S199_9FIRM</name>
<keyword evidence="1" id="KW-1133">Transmembrane helix</keyword>
<feature type="transmembrane region" description="Helical" evidence="1">
    <location>
        <begin position="98"/>
        <end position="115"/>
    </location>
</feature>
<dbReference type="RefSeq" id="WP_092590699.1">
    <property type="nucleotide sequence ID" value="NZ_FMWL01000007.1"/>
</dbReference>
<feature type="transmembrane region" description="Helical" evidence="1">
    <location>
        <begin position="120"/>
        <end position="138"/>
    </location>
</feature>
<keyword evidence="4" id="KW-1185">Reference proteome</keyword>
<dbReference type="AlphaFoldDB" id="A0A1G5S199"/>
<organism evidence="3 4">
    <name type="scientific">Acidaminobacter hydrogenoformans DSM 2784</name>
    <dbReference type="NCBI Taxonomy" id="1120920"/>
    <lineage>
        <taxon>Bacteria</taxon>
        <taxon>Bacillati</taxon>
        <taxon>Bacillota</taxon>
        <taxon>Clostridia</taxon>
        <taxon>Peptostreptococcales</taxon>
        <taxon>Acidaminobacteraceae</taxon>
        <taxon>Acidaminobacter</taxon>
    </lineage>
</organism>
<gene>
    <name evidence="3" type="ORF">SAMN03080599_01814</name>
</gene>
<keyword evidence="1" id="KW-0472">Membrane</keyword>
<feature type="domain" description="DUF1468" evidence="2">
    <location>
        <begin position="11"/>
        <end position="135"/>
    </location>
</feature>
<evidence type="ECO:0000313" key="4">
    <source>
        <dbReference type="Proteomes" id="UP000199208"/>
    </source>
</evidence>
<feature type="transmembrane region" description="Helical" evidence="1">
    <location>
        <begin position="5"/>
        <end position="24"/>
    </location>
</feature>
<protein>
    <submittedName>
        <fullName evidence="3">Tripartite tricarboxylate transporter TctB family protein</fullName>
    </submittedName>
</protein>
<reference evidence="3 4" key="1">
    <citation type="submission" date="2016-10" db="EMBL/GenBank/DDBJ databases">
        <authorList>
            <person name="de Groot N.N."/>
        </authorList>
    </citation>
    <scope>NUCLEOTIDE SEQUENCE [LARGE SCALE GENOMIC DNA]</scope>
    <source>
        <strain evidence="3 4">DSM 2784</strain>
    </source>
</reference>
<dbReference type="OrthoDB" id="2084260at2"/>
<sequence length="141" mass="16209">MNIRLIDRDVLIGLCATIIGLFMYNEADKLNAQASIFPKVILGIFIILSVLLLFQGIRKSIKNKYVQSSNTKMSISDLKIPFIMFLFILLYVILLDKLGFYISTAIFIPIVMLFYKDNNMIKIITTTFGTILFIVNFHKKM</sequence>
<dbReference type="Proteomes" id="UP000199208">
    <property type="component" value="Unassembled WGS sequence"/>
</dbReference>
<evidence type="ECO:0000259" key="2">
    <source>
        <dbReference type="Pfam" id="PF07331"/>
    </source>
</evidence>